<evidence type="ECO:0000313" key="2">
    <source>
        <dbReference type="EMBL" id="PJE74575.1"/>
    </source>
</evidence>
<feature type="transmembrane region" description="Helical" evidence="1">
    <location>
        <begin position="12"/>
        <end position="37"/>
    </location>
</feature>
<reference evidence="3" key="1">
    <citation type="submission" date="2017-09" db="EMBL/GenBank/DDBJ databases">
        <title>Depth-based differentiation of microbial function through sediment-hosted aquifers and enrichment of novel symbionts in the deep terrestrial subsurface.</title>
        <authorList>
            <person name="Probst A.J."/>
            <person name="Ladd B."/>
            <person name="Jarett J.K."/>
            <person name="Geller-Mcgrath D.E."/>
            <person name="Sieber C.M.K."/>
            <person name="Emerson J.B."/>
            <person name="Anantharaman K."/>
            <person name="Thomas B.C."/>
            <person name="Malmstrom R."/>
            <person name="Stieglmeier M."/>
            <person name="Klingl A."/>
            <person name="Woyke T."/>
            <person name="Ryan C.M."/>
            <person name="Banfield J.F."/>
        </authorList>
    </citation>
    <scope>NUCLEOTIDE SEQUENCE [LARGE SCALE GENOMIC DNA]</scope>
</reference>
<evidence type="ECO:0000313" key="3">
    <source>
        <dbReference type="Proteomes" id="UP000228700"/>
    </source>
</evidence>
<accession>A0A2M8LD88</accession>
<feature type="transmembrane region" description="Helical" evidence="1">
    <location>
        <begin position="43"/>
        <end position="65"/>
    </location>
</feature>
<comment type="caution">
    <text evidence="2">The sequence shown here is derived from an EMBL/GenBank/DDBJ whole genome shotgun (WGS) entry which is preliminary data.</text>
</comment>
<dbReference type="AlphaFoldDB" id="A0A2M8LD88"/>
<feature type="transmembrane region" description="Helical" evidence="1">
    <location>
        <begin position="77"/>
        <end position="98"/>
    </location>
</feature>
<proteinExistence type="predicted"/>
<organism evidence="2 3">
    <name type="scientific">Candidatus Taylorbacteria bacterium CG10_big_fil_rev_8_21_14_0_10_41_48</name>
    <dbReference type="NCBI Taxonomy" id="1975024"/>
    <lineage>
        <taxon>Bacteria</taxon>
        <taxon>Candidatus Tayloriibacteriota</taxon>
    </lineage>
</organism>
<protein>
    <submittedName>
        <fullName evidence="2">Uncharacterized protein</fullName>
    </submittedName>
</protein>
<keyword evidence="1" id="KW-0472">Membrane</keyword>
<keyword evidence="1" id="KW-0812">Transmembrane</keyword>
<dbReference type="EMBL" id="PFEQ01000001">
    <property type="protein sequence ID" value="PJE74575.1"/>
    <property type="molecule type" value="Genomic_DNA"/>
</dbReference>
<keyword evidence="1" id="KW-1133">Transmembrane helix</keyword>
<feature type="transmembrane region" description="Helical" evidence="1">
    <location>
        <begin position="160"/>
        <end position="181"/>
    </location>
</feature>
<dbReference type="Proteomes" id="UP000228700">
    <property type="component" value="Unassembled WGS sequence"/>
</dbReference>
<evidence type="ECO:0000256" key="1">
    <source>
        <dbReference type="SAM" id="Phobius"/>
    </source>
</evidence>
<gene>
    <name evidence="2" type="ORF">COV01_00910</name>
</gene>
<name>A0A2M8LD88_9BACT</name>
<sequence>MKTERRKRFLKDLFIIAISIVVAVYIGDGALLANIFGLASGHIVLSAIIGGLFFTSVFTTIPAVVFLGKLALIGDPVVIAIAGGIGAVIGDLIIFRFIRDHLTADLKSLLSENAKIHLSHVFEFRFFRWFMAMLGAIVISSPLPDEIGLAMMGMTKMRTIVFVPISFICNSLGILMFVYAAQGLFN</sequence>